<feature type="compositionally biased region" description="Polar residues" evidence="2">
    <location>
        <begin position="139"/>
        <end position="149"/>
    </location>
</feature>
<evidence type="ECO:0000256" key="1">
    <source>
        <dbReference type="SAM" id="Coils"/>
    </source>
</evidence>
<proteinExistence type="predicted"/>
<sequence length="149" mass="16566">MVYRGLLASSRNAKSLVERHRGYIQAKEAKKQQEIDNKASRAQIRKANKALKDRLLQENRQVRAAAKLQRMKENRLKNLAKRRAAAAKKQHQPKPKPKPKPASKHKPRPKPIAGRNGGGNDGGSADASLPPPPSTSRSGRTINTLGRYR</sequence>
<dbReference type="AlphaFoldDB" id="A0A6A7A8P5"/>
<feature type="coiled-coil region" evidence="1">
    <location>
        <begin position="30"/>
        <end position="61"/>
    </location>
</feature>
<feature type="region of interest" description="Disordered" evidence="2">
    <location>
        <begin position="78"/>
        <end position="149"/>
    </location>
</feature>
<evidence type="ECO:0000313" key="4">
    <source>
        <dbReference type="Proteomes" id="UP000799424"/>
    </source>
</evidence>
<protein>
    <submittedName>
        <fullName evidence="3">Uncharacterized protein</fullName>
    </submittedName>
</protein>
<name>A0A6A7A8P5_9PLEO</name>
<accession>A0A6A7A8P5</accession>
<evidence type="ECO:0000313" key="3">
    <source>
        <dbReference type="EMBL" id="KAF2829099.1"/>
    </source>
</evidence>
<keyword evidence="4" id="KW-1185">Reference proteome</keyword>
<reference evidence="3" key="1">
    <citation type="journal article" date="2020" name="Stud. Mycol.">
        <title>101 Dothideomycetes genomes: a test case for predicting lifestyles and emergence of pathogens.</title>
        <authorList>
            <person name="Haridas S."/>
            <person name="Albert R."/>
            <person name="Binder M."/>
            <person name="Bloem J."/>
            <person name="Labutti K."/>
            <person name="Salamov A."/>
            <person name="Andreopoulos B."/>
            <person name="Baker S."/>
            <person name="Barry K."/>
            <person name="Bills G."/>
            <person name="Bluhm B."/>
            <person name="Cannon C."/>
            <person name="Castanera R."/>
            <person name="Culley D."/>
            <person name="Daum C."/>
            <person name="Ezra D."/>
            <person name="Gonzalez J."/>
            <person name="Henrissat B."/>
            <person name="Kuo A."/>
            <person name="Liang C."/>
            <person name="Lipzen A."/>
            <person name="Lutzoni F."/>
            <person name="Magnuson J."/>
            <person name="Mondo S."/>
            <person name="Nolan M."/>
            <person name="Ohm R."/>
            <person name="Pangilinan J."/>
            <person name="Park H.-J."/>
            <person name="Ramirez L."/>
            <person name="Alfaro M."/>
            <person name="Sun H."/>
            <person name="Tritt A."/>
            <person name="Yoshinaga Y."/>
            <person name="Zwiers L.-H."/>
            <person name="Turgeon B."/>
            <person name="Goodwin S."/>
            <person name="Spatafora J."/>
            <person name="Crous P."/>
            <person name="Grigoriev I."/>
        </authorList>
    </citation>
    <scope>NUCLEOTIDE SEQUENCE</scope>
    <source>
        <strain evidence="3">CBS 113818</strain>
    </source>
</reference>
<dbReference type="Proteomes" id="UP000799424">
    <property type="component" value="Unassembled WGS sequence"/>
</dbReference>
<gene>
    <name evidence="3" type="ORF">CC86DRAFT_436853</name>
</gene>
<evidence type="ECO:0000256" key="2">
    <source>
        <dbReference type="SAM" id="MobiDB-lite"/>
    </source>
</evidence>
<organism evidence="3 4">
    <name type="scientific">Ophiobolus disseminans</name>
    <dbReference type="NCBI Taxonomy" id="1469910"/>
    <lineage>
        <taxon>Eukaryota</taxon>
        <taxon>Fungi</taxon>
        <taxon>Dikarya</taxon>
        <taxon>Ascomycota</taxon>
        <taxon>Pezizomycotina</taxon>
        <taxon>Dothideomycetes</taxon>
        <taxon>Pleosporomycetidae</taxon>
        <taxon>Pleosporales</taxon>
        <taxon>Pleosporineae</taxon>
        <taxon>Phaeosphaeriaceae</taxon>
        <taxon>Ophiobolus</taxon>
    </lineage>
</organism>
<feature type="compositionally biased region" description="Basic residues" evidence="2">
    <location>
        <begin position="78"/>
        <end position="109"/>
    </location>
</feature>
<keyword evidence="1" id="KW-0175">Coiled coil</keyword>
<dbReference type="EMBL" id="MU006221">
    <property type="protein sequence ID" value="KAF2829099.1"/>
    <property type="molecule type" value="Genomic_DNA"/>
</dbReference>